<comment type="caution">
    <text evidence="2">The sequence shown here is derived from an EMBL/GenBank/DDBJ whole genome shotgun (WGS) entry which is preliminary data.</text>
</comment>
<dbReference type="AlphaFoldDB" id="A0A255EI13"/>
<sequence length="299" mass="31291">MPDDNDSPNLTEPETSGTTSLAAWLTPGLAAALVALLFVALFPQPTAYPGPAEPPPPPEEGAPLRIQGRAEFLQVDGEPVQLCFGPSPLMPGECGRSVPVEDFDWTAAPDVSEADGWRSALAKFTGLWDGTTVTIEDLGPAGLPEGDGPSIASQLCEDPSGSAADVRSLPAADEFAAREGFQGLWLTGVPPAYVVNLAVIGDTAEWEDWVREFYPGLLCVGEHPGPSEAETAAAMDRLRPLLGEQGIVVSMGSGSTDAGRRISVDVFLATSDVVAAIHEAVGPDMVPWVSINPYFEVIG</sequence>
<dbReference type="EMBL" id="NMVI01000009">
    <property type="protein sequence ID" value="OYN89265.1"/>
    <property type="molecule type" value="Genomic_DNA"/>
</dbReference>
<dbReference type="Proteomes" id="UP000216533">
    <property type="component" value="Unassembled WGS sequence"/>
</dbReference>
<keyword evidence="1" id="KW-0472">Membrane</keyword>
<keyword evidence="1" id="KW-1133">Transmembrane helix</keyword>
<organism evidence="2 3">
    <name type="scientific">Parenemella sanctibonifatiensis</name>
    <dbReference type="NCBI Taxonomy" id="2016505"/>
    <lineage>
        <taxon>Bacteria</taxon>
        <taxon>Bacillati</taxon>
        <taxon>Actinomycetota</taxon>
        <taxon>Actinomycetes</taxon>
        <taxon>Propionibacteriales</taxon>
        <taxon>Propionibacteriaceae</taxon>
        <taxon>Parenemella</taxon>
    </lineage>
</organism>
<gene>
    <name evidence="2" type="ORF">CGZ92_02810</name>
</gene>
<name>A0A255EI13_9ACTN</name>
<evidence type="ECO:0000313" key="3">
    <source>
        <dbReference type="Proteomes" id="UP000216533"/>
    </source>
</evidence>
<accession>A0A255EI13</accession>
<evidence type="ECO:0000313" key="2">
    <source>
        <dbReference type="EMBL" id="OYN89265.1"/>
    </source>
</evidence>
<keyword evidence="1" id="KW-0812">Transmembrane</keyword>
<dbReference type="RefSeq" id="WP_094449882.1">
    <property type="nucleotide sequence ID" value="NZ_NMVI01000009.1"/>
</dbReference>
<protein>
    <submittedName>
        <fullName evidence="2">Uncharacterized protein</fullName>
    </submittedName>
</protein>
<reference evidence="2 3" key="1">
    <citation type="submission" date="2017-07" db="EMBL/GenBank/DDBJ databases">
        <title>Draft whole genome sequences of clinical Proprionibacteriaceae strains.</title>
        <authorList>
            <person name="Bernier A.-M."/>
            <person name="Bernard K."/>
            <person name="Domingo M.-C."/>
        </authorList>
    </citation>
    <scope>NUCLEOTIDE SEQUENCE [LARGE SCALE GENOMIC DNA]</scope>
    <source>
        <strain evidence="2 3">NML 160184</strain>
    </source>
</reference>
<proteinExistence type="predicted"/>
<feature type="transmembrane region" description="Helical" evidence="1">
    <location>
        <begin position="20"/>
        <end position="42"/>
    </location>
</feature>
<evidence type="ECO:0000256" key="1">
    <source>
        <dbReference type="SAM" id="Phobius"/>
    </source>
</evidence>